<dbReference type="KEGG" id="sat:SYN_02093"/>
<organism evidence="1 2">
    <name type="scientific">Syntrophus aciditrophicus (strain SB)</name>
    <dbReference type="NCBI Taxonomy" id="56780"/>
    <lineage>
        <taxon>Bacteria</taxon>
        <taxon>Pseudomonadati</taxon>
        <taxon>Thermodesulfobacteriota</taxon>
        <taxon>Syntrophia</taxon>
        <taxon>Syntrophales</taxon>
        <taxon>Syntrophaceae</taxon>
        <taxon>Syntrophus</taxon>
    </lineage>
</organism>
<evidence type="ECO:0000313" key="1">
    <source>
        <dbReference type="EMBL" id="ABC79006.1"/>
    </source>
</evidence>
<dbReference type="InParanoid" id="Q2LY42"/>
<reference evidence="1 2" key="1">
    <citation type="journal article" date="2007" name="Proc. Natl. Acad. Sci. U.S.A.">
        <title>The genome of Syntrophus aciditrophicus: life at the thermodynamic limit of microbial growth.</title>
        <authorList>
            <person name="McInerney M.J."/>
            <person name="Rohlin L."/>
            <person name="Mouttaki H."/>
            <person name="Kim U."/>
            <person name="Krupp R.S."/>
            <person name="Rios-Hernandez L."/>
            <person name="Sieber J."/>
            <person name="Struchtemeyer C.G."/>
            <person name="Bhattacharyya A."/>
            <person name="Campbell J.W."/>
            <person name="Gunsalus R.P."/>
        </authorList>
    </citation>
    <scope>NUCLEOTIDE SEQUENCE [LARGE SCALE GENOMIC DNA]</scope>
    <source>
        <strain evidence="1 2">SB</strain>
    </source>
</reference>
<protein>
    <submittedName>
        <fullName evidence="1">Hypothetical cytosolic protein</fullName>
    </submittedName>
</protein>
<keyword evidence="2" id="KW-1185">Reference proteome</keyword>
<sequence length="230" mass="26165">MHMKLERRSLNSLVEEQLSKWQAQKTAKKEAVTEEEPKPMLTISIDPGSGGVEVAKRLAPRLGMDLLGAEILQKLAESTQLSESVVKTLDEKETSKLDSWLDSLYAREHLSPDEFLKHMTQVIGTIGKHGNTILLGRGAQYILPRETTFRVRIIAPLDMRIENLTRTTRRAAEEFVLKTQDARRAFVRQYFQRDETDPLNYDLVVNTENLSIDAAVSIIETAFKARFPKK</sequence>
<evidence type="ECO:0000313" key="2">
    <source>
        <dbReference type="Proteomes" id="UP000001933"/>
    </source>
</evidence>
<dbReference type="HOGENOM" id="CLU_065155_2_0_7"/>
<dbReference type="InterPro" id="IPR027417">
    <property type="entry name" value="P-loop_NTPase"/>
</dbReference>
<dbReference type="AlphaFoldDB" id="Q2LY42"/>
<dbReference type="Proteomes" id="UP000001933">
    <property type="component" value="Chromosome"/>
</dbReference>
<dbReference type="EMBL" id="CP000252">
    <property type="protein sequence ID" value="ABC79006.1"/>
    <property type="molecule type" value="Genomic_DNA"/>
</dbReference>
<dbReference type="Pfam" id="PF13189">
    <property type="entry name" value="Cytidylate_kin2"/>
    <property type="match status" value="1"/>
</dbReference>
<name>Q2LY42_SYNAS</name>
<dbReference type="eggNOG" id="COG1102">
    <property type="taxonomic scope" value="Bacteria"/>
</dbReference>
<dbReference type="STRING" id="56780.SYN_02093"/>
<gene>
    <name evidence="1" type="ORF">SYN_02093</name>
</gene>
<proteinExistence type="predicted"/>
<dbReference type="Gene3D" id="3.40.50.300">
    <property type="entry name" value="P-loop containing nucleotide triphosphate hydrolases"/>
    <property type="match status" value="1"/>
</dbReference>
<dbReference type="SUPFAM" id="SSF52540">
    <property type="entry name" value="P-loop containing nucleoside triphosphate hydrolases"/>
    <property type="match status" value="1"/>
</dbReference>
<accession>Q2LY42</accession>